<evidence type="ECO:0000256" key="4">
    <source>
        <dbReference type="ARBA" id="ARBA00022840"/>
    </source>
</evidence>
<organism evidence="11 12">
    <name type="scientific">Variovorax paradoxus</name>
    <dbReference type="NCBI Taxonomy" id="34073"/>
    <lineage>
        <taxon>Bacteria</taxon>
        <taxon>Pseudomonadati</taxon>
        <taxon>Pseudomonadota</taxon>
        <taxon>Betaproteobacteria</taxon>
        <taxon>Burkholderiales</taxon>
        <taxon>Comamonadaceae</taxon>
        <taxon>Variovorax</taxon>
    </lineage>
</organism>
<dbReference type="Pfam" id="PF17871">
    <property type="entry name" value="AAA_lid_9"/>
    <property type="match status" value="1"/>
</dbReference>
<dbReference type="PRINTS" id="PR00300">
    <property type="entry name" value="CLPPROTEASEA"/>
</dbReference>
<dbReference type="Proteomes" id="UP000326780">
    <property type="component" value="Chromosome"/>
</dbReference>
<dbReference type="GO" id="GO:0016887">
    <property type="term" value="F:ATP hydrolysis activity"/>
    <property type="evidence" value="ECO:0007669"/>
    <property type="project" value="InterPro"/>
</dbReference>
<dbReference type="InterPro" id="IPR003959">
    <property type="entry name" value="ATPase_AAA_core"/>
</dbReference>
<dbReference type="SMART" id="SM01086">
    <property type="entry name" value="ClpB_D2-small"/>
    <property type="match status" value="1"/>
</dbReference>
<dbReference type="CDD" id="cd00009">
    <property type="entry name" value="AAA"/>
    <property type="match status" value="1"/>
</dbReference>
<dbReference type="InterPro" id="IPR001270">
    <property type="entry name" value="ClpA/B"/>
</dbReference>
<dbReference type="GO" id="GO:0005524">
    <property type="term" value="F:ATP binding"/>
    <property type="evidence" value="ECO:0007669"/>
    <property type="project" value="UniProtKB-KW"/>
</dbReference>
<sequence length="899" mass="97274">MTDIRRVSLFSKLNPMLYKALETATAFAKLRGNAYVELVHWLHQILQLQDSDLLRIVKRAGLNLDAVEQDLVRALDRLPHGATSISDISEHVDHAVERAWVYASLRFEATSIRGAYLLAGIVKTPGLRQVLSGISREFDKLVPDVLVAQLAAWTEGSPEDDYDAASEAGTGAPVAQHQGDAPAAGGSALAKYASDLTAKARAGELDPVYGRDDEIRQIVDILMRRRQNNPLLTGEAGVGKTAVVEGLASRLAAGDVPPSLKDVSLWVLDPTLLQAGAGVKGEFEQRLRQVIDEVEKSPKPIVLFVDEVHTLVGAGGTAGTGDAANLLKPALARGRLRTIGATTWSEYKKYIEKDPALTRRFQTIQVHEPTEPKAVVMLRGISAELEKHHGVLILDAALEAAVSLSHRYIPARQLPDKAVSLLDTACARVALSQHALPAALEDLKRRIEVLGIESGIAGREAAIGVGEHQRVEDIAAQVAAAQAELELLEQRRVEEAALVERIVALRKLLSPAAVPVQAEVEDHNEEEAPAEPERTPEEIRAELDEAQDQLVQLQGETPLILAAVDAQAVATVVADWTGIPIGRMVRDDAQSVLRLGEILSARVVAQPDALETISRRIRTARARLDNPNKPVGVFLLCGPSGVGKTETALALSEALYGGEQNLVTINMSEFQESHTVSTLKGAPPGYVGYGEGGVLTEAVRRRPYSVVLLDEIEKAHPDVHEIFFQVFDKGWMEDGEGRHIDFRNTVIIMTSNVGTDLVMQLCEDPTLRPDPEPLAAALREPLLKVFAPALLGRLVVVPYYPLQADALHRIIRLQLDRIAARLQANHGIALAYNDSAVALVARRCTAIESGGRMIDAILTHTILPRLSEEVIGATVSARKLAGVQLGAAGDDFTYEFSEA</sequence>
<dbReference type="AlphaFoldDB" id="A0A5Q0LZE4"/>
<gene>
    <name evidence="11" type="primary">tssH</name>
    <name evidence="11" type="ORF">GFK26_05925</name>
</gene>
<accession>A0A5Q0LZE4</accession>
<comment type="function">
    <text evidence="6">Part of a stress-induced multi-chaperone system, it is involved in the recovery of the cell from heat-induced damage, in cooperation with DnaK, DnaJ and GrpE. Acts before DnaK, in the processing of protein aggregates. Protein binding stimulates the ATPase activity; ATP hydrolysis unfolds the denatured protein aggregates, which probably helps expose new hydrophobic binding sites on the surface of ClpB-bound aggregates, contributing to the solubilization and refolding of denatured protein aggregates by DnaK.</text>
</comment>
<name>A0A5Q0LZE4_VARPD</name>
<evidence type="ECO:0000256" key="6">
    <source>
        <dbReference type="ARBA" id="ARBA00025613"/>
    </source>
</evidence>
<dbReference type="InterPro" id="IPR018368">
    <property type="entry name" value="ClpA/B_CS1"/>
</dbReference>
<evidence type="ECO:0000313" key="11">
    <source>
        <dbReference type="EMBL" id="QFZ82328.1"/>
    </source>
</evidence>
<evidence type="ECO:0000256" key="5">
    <source>
        <dbReference type="ARBA" id="ARBA00023186"/>
    </source>
</evidence>
<dbReference type="Pfam" id="PF00004">
    <property type="entry name" value="AAA"/>
    <property type="match status" value="1"/>
</dbReference>
<feature type="region of interest" description="Disordered" evidence="9">
    <location>
        <begin position="157"/>
        <end position="182"/>
    </location>
</feature>
<evidence type="ECO:0000256" key="9">
    <source>
        <dbReference type="SAM" id="MobiDB-lite"/>
    </source>
</evidence>
<evidence type="ECO:0000313" key="12">
    <source>
        <dbReference type="Proteomes" id="UP000326780"/>
    </source>
</evidence>
<keyword evidence="2 7" id="KW-0677">Repeat</keyword>
<dbReference type="RefSeq" id="WP_153281184.1">
    <property type="nucleotide sequence ID" value="NZ_CP045644.1"/>
</dbReference>
<dbReference type="PANTHER" id="PTHR11638:SF184">
    <property type="entry name" value="ATPASE WITH CHAPERONE ACTIVITY"/>
    <property type="match status" value="1"/>
</dbReference>
<dbReference type="InterPro" id="IPR050130">
    <property type="entry name" value="ClpA_ClpB"/>
</dbReference>
<protein>
    <submittedName>
        <fullName evidence="11">Type VI secretion system ATPase TssH</fullName>
    </submittedName>
</protein>
<feature type="domain" description="Clp R" evidence="10">
    <location>
        <begin position="10"/>
        <end position="153"/>
    </location>
</feature>
<evidence type="ECO:0000256" key="1">
    <source>
        <dbReference type="ARBA" id="ARBA00008675"/>
    </source>
</evidence>
<dbReference type="Pfam" id="PF02861">
    <property type="entry name" value="Clp_N"/>
    <property type="match status" value="1"/>
</dbReference>
<dbReference type="GO" id="GO:0005737">
    <property type="term" value="C:cytoplasm"/>
    <property type="evidence" value="ECO:0007669"/>
    <property type="project" value="TreeGrafter"/>
</dbReference>
<evidence type="ECO:0000256" key="2">
    <source>
        <dbReference type="ARBA" id="ARBA00022737"/>
    </source>
</evidence>
<comment type="similarity">
    <text evidence="1">Belongs to the ClpA/ClpB family.</text>
</comment>
<dbReference type="InterPro" id="IPR019489">
    <property type="entry name" value="Clp_ATPase_C"/>
</dbReference>
<keyword evidence="5" id="KW-0143">Chaperone</keyword>
<feature type="coiled-coil region" evidence="8">
    <location>
        <begin position="471"/>
        <end position="498"/>
    </location>
</feature>
<dbReference type="SUPFAM" id="SSF52540">
    <property type="entry name" value="P-loop containing nucleoside triphosphate hydrolases"/>
    <property type="match status" value="2"/>
</dbReference>
<dbReference type="Gene3D" id="3.40.50.300">
    <property type="entry name" value="P-loop containing nucleotide triphosphate hydrolases"/>
    <property type="match status" value="3"/>
</dbReference>
<keyword evidence="8" id="KW-0175">Coiled coil</keyword>
<dbReference type="SUPFAM" id="SSF81923">
    <property type="entry name" value="Double Clp-N motif"/>
    <property type="match status" value="1"/>
</dbReference>
<dbReference type="SMART" id="SM00382">
    <property type="entry name" value="AAA"/>
    <property type="match status" value="2"/>
</dbReference>
<dbReference type="PANTHER" id="PTHR11638">
    <property type="entry name" value="ATP-DEPENDENT CLP PROTEASE"/>
    <property type="match status" value="1"/>
</dbReference>
<dbReference type="InterPro" id="IPR017729">
    <property type="entry name" value="ATPase_T6SS_ClpV1"/>
</dbReference>
<dbReference type="CDD" id="cd19499">
    <property type="entry name" value="RecA-like_ClpB_Hsp104-like"/>
    <property type="match status" value="1"/>
</dbReference>
<dbReference type="Gene3D" id="1.10.1780.10">
    <property type="entry name" value="Clp, N-terminal domain"/>
    <property type="match status" value="1"/>
</dbReference>
<dbReference type="InterPro" id="IPR027417">
    <property type="entry name" value="P-loop_NTPase"/>
</dbReference>
<dbReference type="FunFam" id="3.40.50.300:FF:000025">
    <property type="entry name" value="ATP-dependent Clp protease subunit"/>
    <property type="match status" value="1"/>
</dbReference>
<evidence type="ECO:0000256" key="3">
    <source>
        <dbReference type="ARBA" id="ARBA00022741"/>
    </source>
</evidence>
<dbReference type="PROSITE" id="PS51903">
    <property type="entry name" value="CLP_R"/>
    <property type="match status" value="1"/>
</dbReference>
<dbReference type="Gene3D" id="1.10.8.60">
    <property type="match status" value="1"/>
</dbReference>
<dbReference type="EMBL" id="CP045644">
    <property type="protein sequence ID" value="QFZ82328.1"/>
    <property type="molecule type" value="Genomic_DNA"/>
</dbReference>
<dbReference type="InterPro" id="IPR004176">
    <property type="entry name" value="Clp_R_N"/>
</dbReference>
<keyword evidence="3" id="KW-0547">Nucleotide-binding</keyword>
<dbReference type="PROSITE" id="PS00870">
    <property type="entry name" value="CLPAB_1"/>
    <property type="match status" value="1"/>
</dbReference>
<evidence type="ECO:0000256" key="8">
    <source>
        <dbReference type="SAM" id="Coils"/>
    </source>
</evidence>
<evidence type="ECO:0000259" key="10">
    <source>
        <dbReference type="PROSITE" id="PS51903"/>
    </source>
</evidence>
<dbReference type="InterPro" id="IPR003593">
    <property type="entry name" value="AAA+_ATPase"/>
</dbReference>
<reference evidence="11 12" key="1">
    <citation type="submission" date="2019-10" db="EMBL/GenBank/DDBJ databases">
        <title>Complete genome sequence of Variovorax paradoxus 5C-2.</title>
        <authorList>
            <person name="Gogoleva N.E."/>
            <person name="Balkin A.S."/>
        </authorList>
    </citation>
    <scope>NUCLEOTIDE SEQUENCE [LARGE SCALE GENOMIC DNA]</scope>
    <source>
        <strain evidence="11 12">5C-2</strain>
    </source>
</reference>
<dbReference type="Pfam" id="PF07724">
    <property type="entry name" value="AAA_2"/>
    <property type="match status" value="1"/>
</dbReference>
<dbReference type="GO" id="GO:0034605">
    <property type="term" value="P:cellular response to heat"/>
    <property type="evidence" value="ECO:0007669"/>
    <property type="project" value="TreeGrafter"/>
</dbReference>
<dbReference type="NCBIfam" id="TIGR03345">
    <property type="entry name" value="VI_ClpV1"/>
    <property type="match status" value="1"/>
</dbReference>
<dbReference type="InterPro" id="IPR036628">
    <property type="entry name" value="Clp_N_dom_sf"/>
</dbReference>
<evidence type="ECO:0000256" key="7">
    <source>
        <dbReference type="PROSITE-ProRule" id="PRU01251"/>
    </source>
</evidence>
<keyword evidence="4" id="KW-0067">ATP-binding</keyword>
<dbReference type="Pfam" id="PF10431">
    <property type="entry name" value="ClpB_D2-small"/>
    <property type="match status" value="1"/>
</dbReference>
<dbReference type="InterPro" id="IPR041546">
    <property type="entry name" value="ClpA/ClpB_AAA_lid"/>
</dbReference>
<proteinExistence type="inferred from homology"/>